<gene>
    <name evidence="9" type="ORF">CBOVIS_LOCUS8361</name>
</gene>
<dbReference type="OrthoDB" id="5801206at2759"/>
<name>A0A8S1ERI8_9PELO</name>
<protein>
    <recommendedName>
        <fullName evidence="8">Glycosyltransferase family 92 protein</fullName>
        <ecNumber evidence="8">2.4.1.-</ecNumber>
    </recommendedName>
</protein>
<keyword evidence="6 8" id="KW-1133">Transmembrane helix</keyword>
<evidence type="ECO:0000256" key="7">
    <source>
        <dbReference type="ARBA" id="ARBA00023136"/>
    </source>
</evidence>
<keyword evidence="10" id="KW-1185">Reference proteome</keyword>
<comment type="similarity">
    <text evidence="2 8">Belongs to the glycosyltransferase 92 family.</text>
</comment>
<accession>A0A8S1ERI8</accession>
<keyword evidence="5 8" id="KW-0812">Transmembrane</keyword>
<keyword evidence="3 8" id="KW-0328">Glycosyltransferase</keyword>
<dbReference type="Proteomes" id="UP000494206">
    <property type="component" value="Unassembled WGS sequence"/>
</dbReference>
<proteinExistence type="inferred from homology"/>
<organism evidence="9 10">
    <name type="scientific">Caenorhabditis bovis</name>
    <dbReference type="NCBI Taxonomy" id="2654633"/>
    <lineage>
        <taxon>Eukaryota</taxon>
        <taxon>Metazoa</taxon>
        <taxon>Ecdysozoa</taxon>
        <taxon>Nematoda</taxon>
        <taxon>Chromadorea</taxon>
        <taxon>Rhabditida</taxon>
        <taxon>Rhabditina</taxon>
        <taxon>Rhabditomorpha</taxon>
        <taxon>Rhabditoidea</taxon>
        <taxon>Rhabditidae</taxon>
        <taxon>Peloderinae</taxon>
        <taxon>Caenorhabditis</taxon>
    </lineage>
</organism>
<dbReference type="InterPro" id="IPR008166">
    <property type="entry name" value="Glyco_transf_92"/>
</dbReference>
<evidence type="ECO:0000256" key="8">
    <source>
        <dbReference type="RuleBase" id="RU366017"/>
    </source>
</evidence>
<comment type="subcellular location">
    <subcellularLocation>
        <location evidence="1">Membrane</location>
        <topology evidence="1">Single-pass membrane protein</topology>
    </subcellularLocation>
</comment>
<dbReference type="GO" id="GO:0016757">
    <property type="term" value="F:glycosyltransferase activity"/>
    <property type="evidence" value="ECO:0007669"/>
    <property type="project" value="UniProtKB-UniRule"/>
</dbReference>
<dbReference type="EMBL" id="CADEPM010000005">
    <property type="protein sequence ID" value="CAB3406266.1"/>
    <property type="molecule type" value="Genomic_DNA"/>
</dbReference>
<dbReference type="PANTHER" id="PTHR21461:SF40">
    <property type="entry name" value="GLYCOSYLTRANSFERASE FAMILY 92 PROTEIN"/>
    <property type="match status" value="1"/>
</dbReference>
<evidence type="ECO:0000256" key="4">
    <source>
        <dbReference type="ARBA" id="ARBA00022679"/>
    </source>
</evidence>
<evidence type="ECO:0000313" key="10">
    <source>
        <dbReference type="Proteomes" id="UP000494206"/>
    </source>
</evidence>
<evidence type="ECO:0000256" key="5">
    <source>
        <dbReference type="ARBA" id="ARBA00022692"/>
    </source>
</evidence>
<dbReference type="AlphaFoldDB" id="A0A8S1ERI8"/>
<evidence type="ECO:0000256" key="2">
    <source>
        <dbReference type="ARBA" id="ARBA00007647"/>
    </source>
</evidence>
<reference evidence="9 10" key="1">
    <citation type="submission" date="2020-04" db="EMBL/GenBank/DDBJ databases">
        <authorList>
            <person name="Laetsch R D."/>
            <person name="Stevens L."/>
            <person name="Kumar S."/>
            <person name="Blaxter L. M."/>
        </authorList>
    </citation>
    <scope>NUCLEOTIDE SEQUENCE [LARGE SCALE GENOMIC DNA]</scope>
</reference>
<evidence type="ECO:0000256" key="1">
    <source>
        <dbReference type="ARBA" id="ARBA00004167"/>
    </source>
</evidence>
<comment type="caution">
    <text evidence="9">The sequence shown here is derived from an EMBL/GenBank/DDBJ whole genome shotgun (WGS) entry which is preliminary data.</text>
</comment>
<keyword evidence="7 8" id="KW-0472">Membrane</keyword>
<feature type="transmembrane region" description="Helical" evidence="8">
    <location>
        <begin position="6"/>
        <end position="23"/>
    </location>
</feature>
<evidence type="ECO:0000256" key="6">
    <source>
        <dbReference type="ARBA" id="ARBA00022989"/>
    </source>
</evidence>
<sequence>MKNHYVYLFFFILFIIFLLNNLFNRDDNRKLMITYYQDNLDFPGLEDVPEYSDFSLLPHHAEHELWIKEKITREDYGKFNLYLLSAYEYPDQIALHITSQNGFGKTVYCRYFDKNRMEIGVPFETKIFPETVAYCSRRKNTKFVSISEKMSDEPQPPIRLFDRTMKTHHHNLTVCMAPLYGDEPKWLQIAEFMEHYKLQGATMVYIWVAKIDEYSRRILEEYVRRGEAEVIWMYEQYATNDFYWHMVEIHGCMLHSKRVSKWTAVVDLDERLITFGTRLIDYLSNTENKDPQVATVIFRQQWIMKLELLPPKYINESETISHMPTQRWHNSSVIGPSGHTVKCIVQMDKVGALFIHYVRRYYEPAKTYELKPSEGIVKHYRDLFIDGWGKSWLKEIEKMGPFSNTSLDANYSKILVENTVKRVKFVYGQIA</sequence>
<dbReference type="GO" id="GO:0016020">
    <property type="term" value="C:membrane"/>
    <property type="evidence" value="ECO:0007669"/>
    <property type="project" value="UniProtKB-SubCell"/>
</dbReference>
<dbReference type="Pfam" id="PF01697">
    <property type="entry name" value="Glyco_transf_92"/>
    <property type="match status" value="1"/>
</dbReference>
<evidence type="ECO:0000256" key="3">
    <source>
        <dbReference type="ARBA" id="ARBA00022676"/>
    </source>
</evidence>
<evidence type="ECO:0000313" key="9">
    <source>
        <dbReference type="EMBL" id="CAB3406266.1"/>
    </source>
</evidence>
<keyword evidence="4 8" id="KW-0808">Transferase</keyword>
<dbReference type="PANTHER" id="PTHR21461">
    <property type="entry name" value="GLYCOSYLTRANSFERASE FAMILY 92 PROTEIN"/>
    <property type="match status" value="1"/>
</dbReference>
<dbReference type="GO" id="GO:0005737">
    <property type="term" value="C:cytoplasm"/>
    <property type="evidence" value="ECO:0007669"/>
    <property type="project" value="TreeGrafter"/>
</dbReference>
<dbReference type="EC" id="2.4.1.-" evidence="8"/>